<accession>A0A328DPH1</accession>
<evidence type="ECO:0000259" key="1">
    <source>
        <dbReference type="Pfam" id="PF05605"/>
    </source>
</evidence>
<sequence length="183" mass="20572">MGNEEGEEVSTPCFTCPFCYIDIDVLVLCTHLQEEHCFGLNNAVCPICAASLGKDPLSHFLIQHVQSVKRRRKHQKPGLWNNDTTTMAGQDLQELTARDGFSGDFNIQEPSYLDSHLFAFLPIVPPFEPASAQKESISCDVANTTGSQSKQHRSDPARVENYEEKQKRAMFFQELMASTIFLD</sequence>
<feature type="domain" description="Di19 zinc-binding" evidence="1">
    <location>
        <begin position="13"/>
        <end position="64"/>
    </location>
</feature>
<dbReference type="AlphaFoldDB" id="A0A328DPH1"/>
<evidence type="ECO:0000313" key="2">
    <source>
        <dbReference type="EMBL" id="RAL47565.1"/>
    </source>
</evidence>
<dbReference type="PANTHER" id="PTHR31875:SF24">
    <property type="entry name" value="PROTEIN DEHYDRATION-INDUCED 19 HOMOLOG 5"/>
    <property type="match status" value="1"/>
</dbReference>
<dbReference type="PANTHER" id="PTHR31875">
    <property type="entry name" value="PROTEIN DEHYDRATION-INDUCED 19"/>
    <property type="match status" value="1"/>
</dbReference>
<proteinExistence type="predicted"/>
<name>A0A328DPH1_9ASTE</name>
<organism evidence="2 3">
    <name type="scientific">Cuscuta australis</name>
    <dbReference type="NCBI Taxonomy" id="267555"/>
    <lineage>
        <taxon>Eukaryota</taxon>
        <taxon>Viridiplantae</taxon>
        <taxon>Streptophyta</taxon>
        <taxon>Embryophyta</taxon>
        <taxon>Tracheophyta</taxon>
        <taxon>Spermatophyta</taxon>
        <taxon>Magnoliopsida</taxon>
        <taxon>eudicotyledons</taxon>
        <taxon>Gunneridae</taxon>
        <taxon>Pentapetalae</taxon>
        <taxon>asterids</taxon>
        <taxon>lamiids</taxon>
        <taxon>Solanales</taxon>
        <taxon>Convolvulaceae</taxon>
        <taxon>Cuscuteae</taxon>
        <taxon>Cuscuta</taxon>
        <taxon>Cuscuta subgen. Grammica</taxon>
        <taxon>Cuscuta sect. Cleistogrammica</taxon>
    </lineage>
</organism>
<gene>
    <name evidence="2" type="ORF">DM860_011303</name>
</gene>
<dbReference type="InterPro" id="IPR033347">
    <property type="entry name" value="Di19"/>
</dbReference>
<dbReference type="Proteomes" id="UP000249390">
    <property type="component" value="Unassembled WGS sequence"/>
</dbReference>
<comment type="caution">
    <text evidence="2">The sequence shown here is derived from an EMBL/GenBank/DDBJ whole genome shotgun (WGS) entry which is preliminary data.</text>
</comment>
<dbReference type="InterPro" id="IPR008598">
    <property type="entry name" value="Di19_Zn-bd"/>
</dbReference>
<evidence type="ECO:0000313" key="3">
    <source>
        <dbReference type="Proteomes" id="UP000249390"/>
    </source>
</evidence>
<protein>
    <recommendedName>
        <fullName evidence="1">Di19 zinc-binding domain-containing protein</fullName>
    </recommendedName>
</protein>
<reference evidence="2 3" key="1">
    <citation type="submission" date="2018-06" db="EMBL/GenBank/DDBJ databases">
        <title>The Genome of Cuscuta australis (Dodder) Provides Insight into the Evolution of Plant Parasitism.</title>
        <authorList>
            <person name="Liu H."/>
        </authorList>
    </citation>
    <scope>NUCLEOTIDE SEQUENCE [LARGE SCALE GENOMIC DNA]</scope>
    <source>
        <strain evidence="3">cv. Yunnan</strain>
        <tissue evidence="2">Vines</tissue>
    </source>
</reference>
<keyword evidence="3" id="KW-1185">Reference proteome</keyword>
<dbReference type="EMBL" id="NQVE01000114">
    <property type="protein sequence ID" value="RAL47565.1"/>
    <property type="molecule type" value="Genomic_DNA"/>
</dbReference>
<dbReference type="Pfam" id="PF05605">
    <property type="entry name" value="zf-Di19"/>
    <property type="match status" value="1"/>
</dbReference>